<dbReference type="Pfam" id="PF12832">
    <property type="entry name" value="MFS_1_like"/>
    <property type="match status" value="1"/>
</dbReference>
<gene>
    <name evidence="10" type="ORF">C5C04_08400</name>
    <name evidence="11" type="ORF">C5C40_09995</name>
</gene>
<dbReference type="GO" id="GO:0005886">
    <property type="term" value="C:plasma membrane"/>
    <property type="evidence" value="ECO:0007669"/>
    <property type="project" value="UniProtKB-SubCell"/>
</dbReference>
<evidence type="ECO:0000313" key="13">
    <source>
        <dbReference type="Proteomes" id="UP000239698"/>
    </source>
</evidence>
<evidence type="ECO:0000256" key="1">
    <source>
        <dbReference type="ARBA" id="ARBA00004429"/>
    </source>
</evidence>
<evidence type="ECO:0000256" key="2">
    <source>
        <dbReference type="ARBA" id="ARBA00022448"/>
    </source>
</evidence>
<feature type="transmembrane region" description="Helical" evidence="8">
    <location>
        <begin position="134"/>
        <end position="152"/>
    </location>
</feature>
<evidence type="ECO:0000259" key="9">
    <source>
        <dbReference type="Pfam" id="PF12832"/>
    </source>
</evidence>
<feature type="transmembrane region" description="Helical" evidence="8">
    <location>
        <begin position="355"/>
        <end position="374"/>
    </location>
</feature>
<feature type="transmembrane region" description="Helical" evidence="8">
    <location>
        <begin position="325"/>
        <end position="349"/>
    </location>
</feature>
<dbReference type="AlphaFoldDB" id="A0ABD6W9A1"/>
<reference evidence="12 13" key="1">
    <citation type="submission" date="2018-02" db="EMBL/GenBank/DDBJ databases">
        <title>Bacteriophage NCPPB3778 and a type I-E CRISPR drive the evolution of the US Biological Select Agent, Rathayibacter toxicus.</title>
        <authorList>
            <person name="Davis E.W.II."/>
            <person name="Tabima J.F."/>
            <person name="Weisberg A.J."/>
            <person name="Lopes L.D."/>
            <person name="Wiseman M.S."/>
            <person name="Wiseman M.S."/>
            <person name="Pupko T."/>
            <person name="Belcher M.S."/>
            <person name="Sechler A.J."/>
            <person name="Tancos M.A."/>
            <person name="Schroeder B.K."/>
            <person name="Murray T.D."/>
            <person name="Luster D.G."/>
            <person name="Schneider W.L."/>
            <person name="Rogers E."/>
            <person name="Andreote F.D."/>
            <person name="Grunwald N.J."/>
            <person name="Putnam M.L."/>
            <person name="Chang J.H."/>
        </authorList>
    </citation>
    <scope>NUCLEOTIDE SEQUENCE [LARGE SCALE GENOMIC DNA]</scope>
    <source>
        <strain evidence="11 13">AY1D6</strain>
        <strain evidence="10 12">AY1I9</strain>
    </source>
</reference>
<feature type="domain" description="Major facilitator superfamily associated" evidence="9">
    <location>
        <begin position="9"/>
        <end position="353"/>
    </location>
</feature>
<dbReference type="RefSeq" id="WP_097167099.1">
    <property type="nucleotide sequence ID" value="NZ_CP028129.1"/>
</dbReference>
<dbReference type="GeneID" id="49821312"/>
<comment type="caution">
    <text evidence="10">The sequence shown here is derived from an EMBL/GenBank/DDBJ whole genome shotgun (WGS) entry which is preliminary data.</text>
</comment>
<feature type="transmembrane region" description="Helical" evidence="8">
    <location>
        <begin position="235"/>
        <end position="255"/>
    </location>
</feature>
<dbReference type="EMBL" id="PSUL01000016">
    <property type="protein sequence ID" value="PPF13977.1"/>
    <property type="molecule type" value="Genomic_DNA"/>
</dbReference>
<sequence length="382" mass="40607">MMLSVRAWISSRFLTFFMTWAVFQSYWGLWLAHRGFSTSEIGLAIGCSLMARAVTVALIYPAVNRHATLLRLSRIVPWAVTAAAIPYLFVAGLPMLLIMSTAFGLIYPIMLPLNETLATVAAKRGLLVYGPTRALGSLGFMIGTLATGWLTSALGADVLAPTLIGSCLLMAIVGIVQPRDEEALRICGSGACGFADLARDRTFLLSLTIAALIQGSHAAYYSFGAIRVGELAPPAAVPFLLVLAPVSEFALFSLARRRVEGLGVRTLFAVGSAIATTRWLLLAFAESWPLLALSQLLHAGSYATTHLAFTVYVRDRVGVEVQGAAQGLYASLAMGLSTAVLTVIAGHIIGASFELALFTMSVVSLAGILLVPLIRTDRKAST</sequence>
<keyword evidence="5 8" id="KW-0812">Transmembrane</keyword>
<evidence type="ECO:0000313" key="11">
    <source>
        <dbReference type="EMBL" id="PPH75964.1"/>
    </source>
</evidence>
<feature type="transmembrane region" description="Helical" evidence="8">
    <location>
        <begin position="267"/>
        <end position="285"/>
    </location>
</feature>
<feature type="transmembrane region" description="Helical" evidence="8">
    <location>
        <begin position="75"/>
        <end position="99"/>
    </location>
</feature>
<dbReference type="PIRSF" id="PIRSF004925">
    <property type="entry name" value="HcaT"/>
    <property type="match status" value="1"/>
</dbReference>
<dbReference type="InterPro" id="IPR024989">
    <property type="entry name" value="MFS_assoc_dom"/>
</dbReference>
<name>A0ABD6W9A1_RATRA</name>
<protein>
    <recommendedName>
        <fullName evidence="9">Major facilitator superfamily associated domain-containing protein</fullName>
    </recommendedName>
</protein>
<keyword evidence="6 8" id="KW-1133">Transmembrane helix</keyword>
<feature type="transmembrane region" description="Helical" evidence="8">
    <location>
        <begin position="291"/>
        <end position="313"/>
    </location>
</feature>
<feature type="transmembrane region" description="Helical" evidence="8">
    <location>
        <begin position="203"/>
        <end position="223"/>
    </location>
</feature>
<dbReference type="InterPro" id="IPR026032">
    <property type="entry name" value="HcaT-like"/>
</dbReference>
<evidence type="ECO:0000256" key="5">
    <source>
        <dbReference type="ARBA" id="ARBA00022692"/>
    </source>
</evidence>
<keyword evidence="3" id="KW-1003">Cell membrane</keyword>
<evidence type="ECO:0000256" key="8">
    <source>
        <dbReference type="SAM" id="Phobius"/>
    </source>
</evidence>
<organism evidence="10 12">
    <name type="scientific">Rathayibacter rathayi</name>
    <name type="common">Corynebacterium rathayi</name>
    <dbReference type="NCBI Taxonomy" id="33887"/>
    <lineage>
        <taxon>Bacteria</taxon>
        <taxon>Bacillati</taxon>
        <taxon>Actinomycetota</taxon>
        <taxon>Actinomycetes</taxon>
        <taxon>Micrococcales</taxon>
        <taxon>Microbacteriaceae</taxon>
        <taxon>Rathayibacter</taxon>
    </lineage>
</organism>
<dbReference type="PANTHER" id="PTHR23522:SF10">
    <property type="entry name" value="3-PHENYLPROPIONIC ACID TRANSPORTER-RELATED"/>
    <property type="match status" value="1"/>
</dbReference>
<accession>A0ABD6W9A1</accession>
<feature type="transmembrane region" description="Helical" evidence="8">
    <location>
        <begin position="12"/>
        <end position="29"/>
    </location>
</feature>
<dbReference type="Proteomes" id="UP000237881">
    <property type="component" value="Unassembled WGS sequence"/>
</dbReference>
<evidence type="ECO:0000256" key="4">
    <source>
        <dbReference type="ARBA" id="ARBA00022519"/>
    </source>
</evidence>
<evidence type="ECO:0000313" key="10">
    <source>
        <dbReference type="EMBL" id="PPF13977.1"/>
    </source>
</evidence>
<dbReference type="EMBL" id="PSVT01000020">
    <property type="protein sequence ID" value="PPH75964.1"/>
    <property type="molecule type" value="Genomic_DNA"/>
</dbReference>
<dbReference type="KEGG" id="rry:C1O28_12565"/>
<evidence type="ECO:0000313" key="12">
    <source>
        <dbReference type="Proteomes" id="UP000237881"/>
    </source>
</evidence>
<dbReference type="Proteomes" id="UP000239698">
    <property type="component" value="Unassembled WGS sequence"/>
</dbReference>
<keyword evidence="7 8" id="KW-0472">Membrane</keyword>
<feature type="transmembrane region" description="Helical" evidence="8">
    <location>
        <begin position="41"/>
        <end position="63"/>
    </location>
</feature>
<dbReference type="SUPFAM" id="SSF103473">
    <property type="entry name" value="MFS general substrate transporter"/>
    <property type="match status" value="1"/>
</dbReference>
<evidence type="ECO:0000256" key="3">
    <source>
        <dbReference type="ARBA" id="ARBA00022475"/>
    </source>
</evidence>
<dbReference type="Gene3D" id="1.20.1250.20">
    <property type="entry name" value="MFS general substrate transporter like domains"/>
    <property type="match status" value="2"/>
</dbReference>
<feature type="transmembrane region" description="Helical" evidence="8">
    <location>
        <begin position="105"/>
        <end position="122"/>
    </location>
</feature>
<keyword evidence="4" id="KW-0997">Cell inner membrane</keyword>
<comment type="subcellular location">
    <subcellularLocation>
        <location evidence="1">Cell inner membrane</location>
        <topology evidence="1">Multi-pass membrane protein</topology>
    </subcellularLocation>
</comment>
<dbReference type="InterPro" id="IPR036259">
    <property type="entry name" value="MFS_trans_sf"/>
</dbReference>
<evidence type="ECO:0000256" key="7">
    <source>
        <dbReference type="ARBA" id="ARBA00023136"/>
    </source>
</evidence>
<feature type="transmembrane region" description="Helical" evidence="8">
    <location>
        <begin position="158"/>
        <end position="176"/>
    </location>
</feature>
<evidence type="ECO:0000256" key="6">
    <source>
        <dbReference type="ARBA" id="ARBA00022989"/>
    </source>
</evidence>
<keyword evidence="13" id="KW-1185">Reference proteome</keyword>
<dbReference type="PANTHER" id="PTHR23522">
    <property type="entry name" value="BLL5896 PROTEIN"/>
    <property type="match status" value="1"/>
</dbReference>
<proteinExistence type="predicted"/>
<keyword evidence="2" id="KW-0813">Transport</keyword>